<dbReference type="Proteomes" id="UP000887577">
    <property type="component" value="Unplaced"/>
</dbReference>
<evidence type="ECO:0000313" key="2">
    <source>
        <dbReference type="Proteomes" id="UP000887577"/>
    </source>
</evidence>
<name>A0A914XZ36_9BILA</name>
<dbReference type="AlphaFoldDB" id="A0A914XZ36"/>
<evidence type="ECO:0000313" key="3">
    <source>
        <dbReference type="WBParaSite" id="PSU_v2.g12475.t1"/>
    </source>
</evidence>
<feature type="compositionally biased region" description="Basic and acidic residues" evidence="1">
    <location>
        <begin position="56"/>
        <end position="67"/>
    </location>
</feature>
<evidence type="ECO:0000256" key="1">
    <source>
        <dbReference type="SAM" id="MobiDB-lite"/>
    </source>
</evidence>
<keyword evidence="2" id="KW-1185">Reference proteome</keyword>
<dbReference type="WBParaSite" id="PSU_v2.g12475.t1">
    <property type="protein sequence ID" value="PSU_v2.g12475.t1"/>
    <property type="gene ID" value="PSU_v2.g12475"/>
</dbReference>
<organism evidence="2 3">
    <name type="scientific">Panagrolaimus superbus</name>
    <dbReference type="NCBI Taxonomy" id="310955"/>
    <lineage>
        <taxon>Eukaryota</taxon>
        <taxon>Metazoa</taxon>
        <taxon>Ecdysozoa</taxon>
        <taxon>Nematoda</taxon>
        <taxon>Chromadorea</taxon>
        <taxon>Rhabditida</taxon>
        <taxon>Tylenchina</taxon>
        <taxon>Panagrolaimomorpha</taxon>
        <taxon>Panagrolaimoidea</taxon>
        <taxon>Panagrolaimidae</taxon>
        <taxon>Panagrolaimus</taxon>
    </lineage>
</organism>
<feature type="region of interest" description="Disordered" evidence="1">
    <location>
        <begin position="40"/>
        <end position="96"/>
    </location>
</feature>
<proteinExistence type="predicted"/>
<feature type="compositionally biased region" description="Polar residues" evidence="1">
    <location>
        <begin position="40"/>
        <end position="55"/>
    </location>
</feature>
<reference evidence="3" key="1">
    <citation type="submission" date="2022-11" db="UniProtKB">
        <authorList>
            <consortium name="WormBaseParasite"/>
        </authorList>
    </citation>
    <scope>IDENTIFICATION</scope>
</reference>
<sequence length="315" mass="35448">MEASEKPTDVLIKKDDPDIDGDFKNLNINIHFRGADTVPQNSIIPFHRNPSSSSDPEYHKADRKESGVHISPVLPILPEHSGQTPVKSPRKIDPNNDIDIDRLNKIRNYDQAVDATSSDAEFKLIIEVDNSVREPVVDEYLKAKQRQERINLLEKELQPLRGTQFGGGRGRGRAAVVNKGSRSGAVGVDANSGGGGGDLTSHKMYHDIAIIYYKNYELFSQGGSRFPNILQRKEEVWQEINNMLQKNNYTFNVNTIRKNFSNFISKCKEKLRKEDVTGAEPVTFTEAEEYILDFEKKEESLRGIRTSDLGAGESK</sequence>
<accession>A0A914XZ36</accession>
<protein>
    <submittedName>
        <fullName evidence="3">Uncharacterized protein</fullName>
    </submittedName>
</protein>